<dbReference type="AlphaFoldDB" id="A0A0C9WLD7"/>
<dbReference type="EMBL" id="KN838700">
    <property type="protein sequence ID" value="KIJ97164.1"/>
    <property type="molecule type" value="Genomic_DNA"/>
</dbReference>
<organism evidence="1 2">
    <name type="scientific">Laccaria amethystina LaAM-08-1</name>
    <dbReference type="NCBI Taxonomy" id="1095629"/>
    <lineage>
        <taxon>Eukaryota</taxon>
        <taxon>Fungi</taxon>
        <taxon>Dikarya</taxon>
        <taxon>Basidiomycota</taxon>
        <taxon>Agaricomycotina</taxon>
        <taxon>Agaricomycetes</taxon>
        <taxon>Agaricomycetidae</taxon>
        <taxon>Agaricales</taxon>
        <taxon>Agaricineae</taxon>
        <taxon>Hydnangiaceae</taxon>
        <taxon>Laccaria</taxon>
    </lineage>
</organism>
<sequence length="107" mass="11453">MDQDSQAKTEPTTPGLPPNAIDIVTLEARKEGFFAGLTGGLASAVLGQRLLGFSRNKTIFCGVLTGILSGYFFTEAFTTAHIAQLRAEEARLRARSDETPNSEPHSA</sequence>
<reference evidence="1 2" key="1">
    <citation type="submission" date="2014-04" db="EMBL/GenBank/DDBJ databases">
        <authorList>
            <consortium name="DOE Joint Genome Institute"/>
            <person name="Kuo A."/>
            <person name="Kohler A."/>
            <person name="Nagy L.G."/>
            <person name="Floudas D."/>
            <person name="Copeland A."/>
            <person name="Barry K.W."/>
            <person name="Cichocki N."/>
            <person name="Veneault-Fourrey C."/>
            <person name="LaButti K."/>
            <person name="Lindquist E.A."/>
            <person name="Lipzen A."/>
            <person name="Lundell T."/>
            <person name="Morin E."/>
            <person name="Murat C."/>
            <person name="Sun H."/>
            <person name="Tunlid A."/>
            <person name="Henrissat B."/>
            <person name="Grigoriev I.V."/>
            <person name="Hibbett D.S."/>
            <person name="Martin F."/>
            <person name="Nordberg H.P."/>
            <person name="Cantor M.N."/>
            <person name="Hua S.X."/>
        </authorList>
    </citation>
    <scope>NUCLEOTIDE SEQUENCE [LARGE SCALE GENOMIC DNA]</scope>
    <source>
        <strain evidence="1 2">LaAM-08-1</strain>
    </source>
</reference>
<dbReference type="HOGENOM" id="CLU_172682_0_0_1"/>
<dbReference type="OrthoDB" id="3352450at2759"/>
<protein>
    <submittedName>
        <fullName evidence="1">Uncharacterized protein</fullName>
    </submittedName>
</protein>
<name>A0A0C9WLD7_9AGAR</name>
<reference evidence="2" key="2">
    <citation type="submission" date="2015-01" db="EMBL/GenBank/DDBJ databases">
        <title>Evolutionary Origins and Diversification of the Mycorrhizal Mutualists.</title>
        <authorList>
            <consortium name="DOE Joint Genome Institute"/>
            <consortium name="Mycorrhizal Genomics Consortium"/>
            <person name="Kohler A."/>
            <person name="Kuo A."/>
            <person name="Nagy L.G."/>
            <person name="Floudas D."/>
            <person name="Copeland A."/>
            <person name="Barry K.W."/>
            <person name="Cichocki N."/>
            <person name="Veneault-Fourrey C."/>
            <person name="LaButti K."/>
            <person name="Lindquist E.A."/>
            <person name="Lipzen A."/>
            <person name="Lundell T."/>
            <person name="Morin E."/>
            <person name="Murat C."/>
            <person name="Riley R."/>
            <person name="Ohm R."/>
            <person name="Sun H."/>
            <person name="Tunlid A."/>
            <person name="Henrissat B."/>
            <person name="Grigoriev I.V."/>
            <person name="Hibbett D.S."/>
            <person name="Martin F."/>
        </authorList>
    </citation>
    <scope>NUCLEOTIDE SEQUENCE [LARGE SCALE GENOMIC DNA]</scope>
    <source>
        <strain evidence="2">LaAM-08-1</strain>
    </source>
</reference>
<accession>A0A0C9WLD7</accession>
<gene>
    <name evidence="1" type="ORF">K443DRAFT_681727</name>
</gene>
<proteinExistence type="predicted"/>
<evidence type="ECO:0000313" key="2">
    <source>
        <dbReference type="Proteomes" id="UP000054477"/>
    </source>
</evidence>
<keyword evidence="2" id="KW-1185">Reference proteome</keyword>
<evidence type="ECO:0000313" key="1">
    <source>
        <dbReference type="EMBL" id="KIJ97164.1"/>
    </source>
</evidence>
<dbReference type="Proteomes" id="UP000054477">
    <property type="component" value="Unassembled WGS sequence"/>
</dbReference>